<reference evidence="2 3" key="1">
    <citation type="journal article" date="2019" name="Nat. Plants">
        <title>Stout camphor tree genome fills gaps in understanding of flowering plant genome evolution.</title>
        <authorList>
            <person name="Chaw S.M."/>
            <person name="Liu Y.C."/>
            <person name="Wu Y.W."/>
            <person name="Wang H.Y."/>
            <person name="Lin C.I."/>
            <person name="Wu C.S."/>
            <person name="Ke H.M."/>
            <person name="Chang L.Y."/>
            <person name="Hsu C.Y."/>
            <person name="Yang H.T."/>
            <person name="Sudianto E."/>
            <person name="Hsu M.H."/>
            <person name="Wu K.P."/>
            <person name="Wang L.N."/>
            <person name="Leebens-Mack J.H."/>
            <person name="Tsai I.J."/>
        </authorList>
    </citation>
    <scope>NUCLEOTIDE SEQUENCE [LARGE SCALE GENOMIC DNA]</scope>
    <source>
        <strain evidence="3">cv. Chaw 1501</strain>
        <tissue evidence="2">Young leaves</tissue>
    </source>
</reference>
<proteinExistence type="predicted"/>
<dbReference type="Proteomes" id="UP000283530">
    <property type="component" value="Unassembled WGS sequence"/>
</dbReference>
<evidence type="ECO:0000259" key="1">
    <source>
        <dbReference type="Pfam" id="PF05922"/>
    </source>
</evidence>
<organism evidence="2 3">
    <name type="scientific">Cinnamomum micranthum f. kanehirae</name>
    <dbReference type="NCBI Taxonomy" id="337451"/>
    <lineage>
        <taxon>Eukaryota</taxon>
        <taxon>Viridiplantae</taxon>
        <taxon>Streptophyta</taxon>
        <taxon>Embryophyta</taxon>
        <taxon>Tracheophyta</taxon>
        <taxon>Spermatophyta</taxon>
        <taxon>Magnoliopsida</taxon>
        <taxon>Magnoliidae</taxon>
        <taxon>Laurales</taxon>
        <taxon>Lauraceae</taxon>
        <taxon>Cinnamomum</taxon>
    </lineage>
</organism>
<accession>A0A3S3M8T7</accession>
<dbReference type="STRING" id="337451.A0A3S3M8T7"/>
<dbReference type="InterPro" id="IPR010259">
    <property type="entry name" value="S8pro/Inhibitor_I9"/>
</dbReference>
<dbReference type="AlphaFoldDB" id="A0A3S3M8T7"/>
<sequence>MATLLSRLRPCISVRLIASRVFSSPSFKPHNSLSSSFSRPFLNPRAFVGYPIKDKDAYADADAGGGGVSRASIKDADVGGGGVSRVPIKDADAGGGGVSRAPIKVSDTWRTFTRLRGLLGEMEKKRGLSVSDDIADDTKTELYEVYMGERQPDNYDTDEIASHIDLLAPLLGSMEAARESIKCSYGCKISGFGVMLTALQAKRLAEFPNVVSVDRCRGLLCGRRLC</sequence>
<feature type="domain" description="Inhibitor I9" evidence="1">
    <location>
        <begin position="145"/>
        <end position="214"/>
    </location>
</feature>
<evidence type="ECO:0000313" key="2">
    <source>
        <dbReference type="EMBL" id="RWR79138.1"/>
    </source>
</evidence>
<dbReference type="Gene3D" id="3.30.70.80">
    <property type="entry name" value="Peptidase S8 propeptide/proteinase inhibitor I9"/>
    <property type="match status" value="1"/>
</dbReference>
<protein>
    <recommendedName>
        <fullName evidence="1">Inhibitor I9 domain-containing protein</fullName>
    </recommendedName>
</protein>
<name>A0A3S3M8T7_9MAGN</name>
<dbReference type="Pfam" id="PF05922">
    <property type="entry name" value="Inhibitor_I9"/>
    <property type="match status" value="1"/>
</dbReference>
<gene>
    <name evidence="2" type="ORF">CKAN_00770000</name>
</gene>
<comment type="caution">
    <text evidence="2">The sequence shown here is derived from an EMBL/GenBank/DDBJ whole genome shotgun (WGS) entry which is preliminary data.</text>
</comment>
<keyword evidence="3" id="KW-1185">Reference proteome</keyword>
<dbReference type="EMBL" id="QPKB01000003">
    <property type="protein sequence ID" value="RWR79138.1"/>
    <property type="molecule type" value="Genomic_DNA"/>
</dbReference>
<dbReference type="OrthoDB" id="687848at2759"/>
<evidence type="ECO:0000313" key="3">
    <source>
        <dbReference type="Proteomes" id="UP000283530"/>
    </source>
</evidence>
<dbReference type="InterPro" id="IPR037045">
    <property type="entry name" value="S8pro/Inhibitor_I9_sf"/>
</dbReference>